<reference evidence="2" key="1">
    <citation type="journal article" date="2020" name="Stud. Mycol.">
        <title>101 Dothideomycetes genomes: a test case for predicting lifestyles and emergence of pathogens.</title>
        <authorList>
            <person name="Haridas S."/>
            <person name="Albert R."/>
            <person name="Binder M."/>
            <person name="Bloem J."/>
            <person name="Labutti K."/>
            <person name="Salamov A."/>
            <person name="Andreopoulos B."/>
            <person name="Baker S."/>
            <person name="Barry K."/>
            <person name="Bills G."/>
            <person name="Bluhm B."/>
            <person name="Cannon C."/>
            <person name="Castanera R."/>
            <person name="Culley D."/>
            <person name="Daum C."/>
            <person name="Ezra D."/>
            <person name="Gonzalez J."/>
            <person name="Henrissat B."/>
            <person name="Kuo A."/>
            <person name="Liang C."/>
            <person name="Lipzen A."/>
            <person name="Lutzoni F."/>
            <person name="Magnuson J."/>
            <person name="Mondo S."/>
            <person name="Nolan M."/>
            <person name="Ohm R."/>
            <person name="Pangilinan J."/>
            <person name="Park H.-J."/>
            <person name="Ramirez L."/>
            <person name="Alfaro M."/>
            <person name="Sun H."/>
            <person name="Tritt A."/>
            <person name="Yoshinaga Y."/>
            <person name="Zwiers L.-H."/>
            <person name="Turgeon B."/>
            <person name="Goodwin S."/>
            <person name="Spatafora J."/>
            <person name="Crous P."/>
            <person name="Grigoriev I."/>
        </authorList>
    </citation>
    <scope>NUCLEOTIDE SEQUENCE</scope>
    <source>
        <strain evidence="2">CBS 269.34</strain>
    </source>
</reference>
<evidence type="ECO:0000313" key="2">
    <source>
        <dbReference type="EMBL" id="KAF2490718.1"/>
    </source>
</evidence>
<feature type="compositionally biased region" description="Polar residues" evidence="1">
    <location>
        <begin position="16"/>
        <end position="25"/>
    </location>
</feature>
<evidence type="ECO:0000256" key="1">
    <source>
        <dbReference type="SAM" id="MobiDB-lite"/>
    </source>
</evidence>
<sequence>MSCRRNFRGDYEKNDTNWSHKQPSSWPRKLRSCGSANVSAQLNLIPRRVQQALNFHRCMSLRALALSHTLLSRFSKVFQSSYSHSRLNI</sequence>
<evidence type="ECO:0000313" key="3">
    <source>
        <dbReference type="Proteomes" id="UP000799750"/>
    </source>
</evidence>
<proteinExistence type="predicted"/>
<feature type="region of interest" description="Disordered" evidence="1">
    <location>
        <begin position="1"/>
        <end position="25"/>
    </location>
</feature>
<organism evidence="2 3">
    <name type="scientific">Lophium mytilinum</name>
    <dbReference type="NCBI Taxonomy" id="390894"/>
    <lineage>
        <taxon>Eukaryota</taxon>
        <taxon>Fungi</taxon>
        <taxon>Dikarya</taxon>
        <taxon>Ascomycota</taxon>
        <taxon>Pezizomycotina</taxon>
        <taxon>Dothideomycetes</taxon>
        <taxon>Pleosporomycetidae</taxon>
        <taxon>Mytilinidiales</taxon>
        <taxon>Mytilinidiaceae</taxon>
        <taxon>Lophium</taxon>
    </lineage>
</organism>
<accession>A0A6A6QE99</accession>
<protein>
    <submittedName>
        <fullName evidence="2">Uncharacterized protein</fullName>
    </submittedName>
</protein>
<name>A0A6A6QE99_9PEZI</name>
<keyword evidence="3" id="KW-1185">Reference proteome</keyword>
<gene>
    <name evidence="2" type="ORF">BU16DRAFT_516550</name>
</gene>
<dbReference type="AlphaFoldDB" id="A0A6A6QE99"/>
<dbReference type="Proteomes" id="UP000799750">
    <property type="component" value="Unassembled WGS sequence"/>
</dbReference>
<dbReference type="EMBL" id="MU004196">
    <property type="protein sequence ID" value="KAF2490718.1"/>
    <property type="molecule type" value="Genomic_DNA"/>
</dbReference>